<dbReference type="RefSeq" id="WP_350270280.1">
    <property type="nucleotide sequence ID" value="NZ_CP158281.1"/>
</dbReference>
<dbReference type="KEGG" id="bkr:AAFP32_01235"/>
<accession>A0AAU7ULD2</accession>
<sequence length="143" mass="16204">MSLDTNENWPGFSPEESLQWARALLRHSPQALPPSYKALAHADISRGVPHAGPDWMRTAEAASTIDFTPVLYHSLFKSLESIDPDSFRWHPKNREITNRACVPGIPFETELWKEWPQLVLKDDFSPGTAAELVLTFADVNYRS</sequence>
<evidence type="ECO:0000313" key="1">
    <source>
        <dbReference type="EMBL" id="XBV89384.1"/>
    </source>
</evidence>
<organism evidence="1">
    <name type="scientific">Brevibacterium koreense</name>
    <dbReference type="NCBI Taxonomy" id="3140787"/>
    <lineage>
        <taxon>Bacteria</taxon>
        <taxon>Bacillati</taxon>
        <taxon>Actinomycetota</taxon>
        <taxon>Actinomycetes</taxon>
        <taxon>Micrococcales</taxon>
        <taxon>Brevibacteriaceae</taxon>
        <taxon>Brevibacterium</taxon>
    </lineage>
</organism>
<gene>
    <name evidence="1" type="ORF">AAFP32_01235</name>
</gene>
<dbReference type="EMBL" id="CP158281">
    <property type="protein sequence ID" value="XBV89384.1"/>
    <property type="molecule type" value="Genomic_DNA"/>
</dbReference>
<dbReference type="AlphaFoldDB" id="A0AAU7ULD2"/>
<proteinExistence type="predicted"/>
<protein>
    <submittedName>
        <fullName evidence="1">Uncharacterized protein</fullName>
    </submittedName>
</protein>
<reference evidence="1" key="1">
    <citation type="submission" date="2024-06" db="EMBL/GenBank/DDBJ databases">
        <title>Brevibacterium koreense sp. nov., isolated from jogae-jeotgal, a Korean fermented seafood.</title>
        <authorList>
            <person name="Whon T.W."/>
            <person name="Nam S."/>
            <person name="Kim Y."/>
        </authorList>
    </citation>
    <scope>NUCLEOTIDE SEQUENCE</scope>
    <source>
        <strain evidence="1">CBA3109</strain>
    </source>
</reference>
<name>A0AAU7ULD2_9MICO</name>